<dbReference type="Proteomes" id="UP001302978">
    <property type="component" value="Chromosome"/>
</dbReference>
<evidence type="ECO:0000313" key="1">
    <source>
        <dbReference type="EMBL" id="WNY24432.1"/>
    </source>
</evidence>
<dbReference type="AlphaFoldDB" id="A0AA96V125"/>
<sequence>MTLTVPENSAESYPVILKGMNAVQDLLRYDSVCVSKNGDVFEISELSADSRLVLLHPLELTVYFDDGLYIVENDVFEIFSFDKSFKNALHDLEIQFYDLWEDFVSVDESCLAPSGIILKKLLQKYLGEKNDTKNIQSF</sequence>
<name>A0AA96V125_9EURY</name>
<proteinExistence type="predicted"/>
<reference evidence="1 2" key="1">
    <citation type="submission" date="2023-07" db="EMBL/GenBank/DDBJ databases">
        <title>Closed genoem sequence of Methanomicrococcus sp. Hf6.</title>
        <authorList>
            <person name="Poehlein A."/>
            <person name="Protasov E."/>
            <person name="Platt K."/>
            <person name="Reeh H."/>
            <person name="Daniel R."/>
            <person name="Brune A."/>
        </authorList>
    </citation>
    <scope>NUCLEOTIDE SEQUENCE [LARGE SCALE GENOMIC DNA]</scope>
    <source>
        <strain evidence="1 2">Hf6</strain>
    </source>
</reference>
<organism evidence="1 2">
    <name type="scientific">Methanimicrococcus hongohii</name>
    <dbReference type="NCBI Taxonomy" id="3028295"/>
    <lineage>
        <taxon>Archaea</taxon>
        <taxon>Methanobacteriati</taxon>
        <taxon>Methanobacteriota</taxon>
        <taxon>Stenosarchaea group</taxon>
        <taxon>Methanomicrobia</taxon>
        <taxon>Methanosarcinales</taxon>
        <taxon>Methanosarcinaceae</taxon>
        <taxon>Methanimicrococcus</taxon>
    </lineage>
</organism>
<protein>
    <submittedName>
        <fullName evidence="1">Uncharacterized protein</fullName>
    </submittedName>
</protein>
<accession>A0AA96V125</accession>
<dbReference type="EMBL" id="CP131059">
    <property type="protein sequence ID" value="WNY24432.1"/>
    <property type="molecule type" value="Genomic_DNA"/>
</dbReference>
<evidence type="ECO:0000313" key="2">
    <source>
        <dbReference type="Proteomes" id="UP001302978"/>
    </source>
</evidence>
<keyword evidence="2" id="KW-1185">Reference proteome</keyword>
<gene>
    <name evidence="1" type="ORF">MmiHf6_17680</name>
</gene>
<dbReference type="KEGG" id="mehf:MmiHf6_17680"/>